<dbReference type="RefSeq" id="WP_263235312.1">
    <property type="nucleotide sequence ID" value="NZ_CP106794.1"/>
</dbReference>
<geneLocation type="plasmid" evidence="1 2">
    <name>punmamed2</name>
</geneLocation>
<gene>
    <name evidence="1" type="ORF">N8I84_42110</name>
</gene>
<proteinExistence type="predicted"/>
<accession>A0ABY6EE43</accession>
<dbReference type="EMBL" id="CP106794">
    <property type="protein sequence ID" value="UXY25024.1"/>
    <property type="molecule type" value="Genomic_DNA"/>
</dbReference>
<keyword evidence="1" id="KW-0614">Plasmid</keyword>
<evidence type="ECO:0000313" key="1">
    <source>
        <dbReference type="EMBL" id="UXY25024.1"/>
    </source>
</evidence>
<reference evidence="1" key="1">
    <citation type="submission" date="2022-10" db="EMBL/GenBank/DDBJ databases">
        <authorList>
            <person name="Mo P."/>
        </authorList>
    </citation>
    <scope>NUCLEOTIDE SEQUENCE</scope>
    <source>
        <strain evidence="1">HUAS 13-4</strain>
        <plasmid evidence="1">punmamed2</plasmid>
    </source>
</reference>
<evidence type="ECO:0000313" key="2">
    <source>
        <dbReference type="Proteomes" id="UP001061298"/>
    </source>
</evidence>
<organism evidence="1 2">
    <name type="scientific">Streptomyces cynarae</name>
    <dbReference type="NCBI Taxonomy" id="2981134"/>
    <lineage>
        <taxon>Bacteria</taxon>
        <taxon>Bacillati</taxon>
        <taxon>Actinomycetota</taxon>
        <taxon>Actinomycetes</taxon>
        <taxon>Kitasatosporales</taxon>
        <taxon>Streptomycetaceae</taxon>
        <taxon>Streptomyces</taxon>
    </lineage>
</organism>
<name>A0ABY6EE43_9ACTN</name>
<sequence>MRDLRILSRHLPFRTCARLRLEWWINAVGGWLAGHRHSGAAERLWRACRMW</sequence>
<dbReference type="Proteomes" id="UP001061298">
    <property type="component" value="Plasmid punmamed2"/>
</dbReference>
<protein>
    <submittedName>
        <fullName evidence="1">Uncharacterized protein</fullName>
    </submittedName>
</protein>
<keyword evidence="2" id="KW-1185">Reference proteome</keyword>